<evidence type="ECO:0000313" key="2">
    <source>
        <dbReference type="EMBL" id="TQV80817.1"/>
    </source>
</evidence>
<evidence type="ECO:0000256" key="1">
    <source>
        <dbReference type="SAM" id="Phobius"/>
    </source>
</evidence>
<sequence>MAVNFAAQPRAKRHLDRRAAAIVFLLAAGAFGYWYLHYTDISDAFAEESLSARGEIVAVSDRSCSLTDYCIDDQKRVQLATVVFRDNAGRLQRAVAEFRSLGHSIGDEVDIRYLAKNPAAVIAGNSEFAQDVWTIFRVQLAIGLIITILFSIGFWLPKGMLTKY</sequence>
<dbReference type="Proteomes" id="UP000315252">
    <property type="component" value="Unassembled WGS sequence"/>
</dbReference>
<evidence type="ECO:0008006" key="4">
    <source>
        <dbReference type="Google" id="ProtNLM"/>
    </source>
</evidence>
<protein>
    <recommendedName>
        <fullName evidence="4">DUF3592 domain-containing protein</fullName>
    </recommendedName>
</protein>
<evidence type="ECO:0000313" key="3">
    <source>
        <dbReference type="Proteomes" id="UP000315252"/>
    </source>
</evidence>
<dbReference type="EMBL" id="VHSH01000003">
    <property type="protein sequence ID" value="TQV80817.1"/>
    <property type="molecule type" value="Genomic_DNA"/>
</dbReference>
<accession>A0A545TUC3</accession>
<gene>
    <name evidence="2" type="ORF">FKG95_11755</name>
</gene>
<name>A0A545TUC3_9PROT</name>
<dbReference type="AlphaFoldDB" id="A0A545TUC3"/>
<proteinExistence type="predicted"/>
<dbReference type="RefSeq" id="WP_142896531.1">
    <property type="nucleotide sequence ID" value="NZ_ML660054.1"/>
</dbReference>
<keyword evidence="1" id="KW-0812">Transmembrane</keyword>
<keyword evidence="3" id="KW-1185">Reference proteome</keyword>
<feature type="transmembrane region" description="Helical" evidence="1">
    <location>
        <begin position="135"/>
        <end position="156"/>
    </location>
</feature>
<organism evidence="2 3">
    <name type="scientific">Denitrobaculum tricleocarpae</name>
    <dbReference type="NCBI Taxonomy" id="2591009"/>
    <lineage>
        <taxon>Bacteria</taxon>
        <taxon>Pseudomonadati</taxon>
        <taxon>Pseudomonadota</taxon>
        <taxon>Alphaproteobacteria</taxon>
        <taxon>Rhodospirillales</taxon>
        <taxon>Rhodospirillaceae</taxon>
        <taxon>Denitrobaculum</taxon>
    </lineage>
</organism>
<keyword evidence="1" id="KW-1133">Transmembrane helix</keyword>
<keyword evidence="1" id="KW-0472">Membrane</keyword>
<comment type="caution">
    <text evidence="2">The sequence shown here is derived from an EMBL/GenBank/DDBJ whole genome shotgun (WGS) entry which is preliminary data.</text>
</comment>
<reference evidence="2 3" key="1">
    <citation type="submission" date="2019-06" db="EMBL/GenBank/DDBJ databases">
        <title>Whole genome sequence for Rhodospirillaceae sp. R148.</title>
        <authorList>
            <person name="Wang G."/>
        </authorList>
    </citation>
    <scope>NUCLEOTIDE SEQUENCE [LARGE SCALE GENOMIC DNA]</scope>
    <source>
        <strain evidence="2 3">R148</strain>
    </source>
</reference>
<feature type="transmembrane region" description="Helical" evidence="1">
    <location>
        <begin position="19"/>
        <end position="36"/>
    </location>
</feature>